<keyword evidence="3 18" id="KW-0813">Transport</keyword>
<feature type="transmembrane region" description="Helical" evidence="18">
    <location>
        <begin position="380"/>
        <end position="398"/>
    </location>
</feature>
<comment type="function">
    <text evidence="18">Required to facilitate the formation of correct disulfide bonds in some periplasmic proteins and for the assembly of the periplasmic c-type cytochromes. Acts by transferring electrons from cytoplasmic thioredoxin to the periplasm. This transfer involves a cascade of disulfide bond formation and reduction steps.</text>
</comment>
<evidence type="ECO:0000256" key="1">
    <source>
        <dbReference type="ARBA" id="ARBA00004429"/>
    </source>
</evidence>
<keyword evidence="15 18" id="KW-0676">Redox-active center</keyword>
<feature type="disulfide bond" description="Redox-active" evidence="18">
    <location>
        <begin position="199"/>
        <end position="321"/>
    </location>
</feature>
<name>A0AAN2C051_9PROT</name>
<protein>
    <recommendedName>
        <fullName evidence="18">Thiol:disulfide interchange protein DsbD</fullName>
        <ecNumber evidence="18">1.8.1.8</ecNumber>
    </recommendedName>
    <alternativeName>
        <fullName evidence="18">Protein-disulfide reductase</fullName>
        <shortName evidence="18">Disulfide reductase</shortName>
    </alternativeName>
</protein>
<reference evidence="20 21" key="1">
    <citation type="journal article" date="2022" name="Int. J. Syst. Evol. Microbiol.">
        <title>&lt;i&gt;Sideroxyarcus emersonii&lt;/i&gt; gen. nov. sp. nov., a neutrophilic, microaerobic iron- and thiosulfate-oxidizing bacterium isolated from iron-rich wetland sediment.</title>
        <authorList>
            <person name="Kato S."/>
            <person name="Itoh T."/>
            <person name="Iino T."/>
            <person name="Ohkuma M."/>
        </authorList>
    </citation>
    <scope>NUCLEOTIDE SEQUENCE [LARGE SCALE GENOMIC DNA]</scope>
    <source>
        <strain evidence="20 21">MIZ01</strain>
    </source>
</reference>
<keyword evidence="13 18" id="KW-0472">Membrane</keyword>
<evidence type="ECO:0000256" key="15">
    <source>
        <dbReference type="ARBA" id="ARBA00023284"/>
    </source>
</evidence>
<keyword evidence="9 18" id="KW-0249">Electron transport</keyword>
<dbReference type="AlphaFoldDB" id="A0AAN2C051"/>
<keyword evidence="11 18" id="KW-0560">Oxidoreductase</keyword>
<gene>
    <name evidence="18" type="primary">dsbD</name>
    <name evidence="20" type="ORF">MIZ01_2584</name>
</gene>
<feature type="transmembrane region" description="Helical" evidence="18">
    <location>
        <begin position="404"/>
        <end position="422"/>
    </location>
</feature>
<keyword evidence="5 18" id="KW-0997">Cell inner membrane</keyword>
<dbReference type="InterPro" id="IPR013766">
    <property type="entry name" value="Thioredoxin_domain"/>
</dbReference>
<keyword evidence="6 18" id="KW-0812">Transmembrane</keyword>
<feature type="signal peptide" evidence="18">
    <location>
        <begin position="1"/>
        <end position="19"/>
    </location>
</feature>
<dbReference type="InterPro" id="IPR017937">
    <property type="entry name" value="Thioredoxin_CS"/>
</dbReference>
<dbReference type="InterPro" id="IPR012336">
    <property type="entry name" value="Thioredoxin-like_fold"/>
</dbReference>
<dbReference type="Gene3D" id="3.40.30.10">
    <property type="entry name" value="Glutaredoxin"/>
    <property type="match status" value="1"/>
</dbReference>
<evidence type="ECO:0000256" key="6">
    <source>
        <dbReference type="ARBA" id="ARBA00022692"/>
    </source>
</evidence>
<feature type="transmembrane region" description="Helical" evidence="18">
    <location>
        <begin position="224"/>
        <end position="248"/>
    </location>
</feature>
<dbReference type="NCBIfam" id="NF001419">
    <property type="entry name" value="PRK00293.1"/>
    <property type="match status" value="1"/>
</dbReference>
<feature type="disulfide bond" description="Redox-active" evidence="18">
    <location>
        <begin position="128"/>
        <end position="134"/>
    </location>
</feature>
<dbReference type="CDD" id="cd02953">
    <property type="entry name" value="DsbDgamma"/>
    <property type="match status" value="1"/>
</dbReference>
<keyword evidence="21" id="KW-1185">Reference proteome</keyword>
<evidence type="ECO:0000256" key="3">
    <source>
        <dbReference type="ARBA" id="ARBA00022448"/>
    </source>
</evidence>
<dbReference type="GO" id="GO:0009055">
    <property type="term" value="F:electron transfer activity"/>
    <property type="evidence" value="ECO:0007669"/>
    <property type="project" value="UniProtKB-UniRule"/>
</dbReference>
<feature type="transmembrane region" description="Helical" evidence="18">
    <location>
        <begin position="303"/>
        <end position="333"/>
    </location>
</feature>
<keyword evidence="7 18" id="KW-0732">Signal</keyword>
<dbReference type="PROSITE" id="PS51352">
    <property type="entry name" value="THIOREDOXIN_2"/>
    <property type="match status" value="1"/>
</dbReference>
<dbReference type="InterPro" id="IPR022910">
    <property type="entry name" value="Thiol_diS_interchange_DbsD"/>
</dbReference>
<dbReference type="Proteomes" id="UP001320326">
    <property type="component" value="Chromosome"/>
</dbReference>
<evidence type="ECO:0000256" key="18">
    <source>
        <dbReference type="HAMAP-Rule" id="MF_00399"/>
    </source>
</evidence>
<dbReference type="InterPro" id="IPR036929">
    <property type="entry name" value="DsbDN_sf"/>
</dbReference>
<evidence type="ECO:0000256" key="7">
    <source>
        <dbReference type="ARBA" id="ARBA00022729"/>
    </source>
</evidence>
<feature type="disulfide bond" description="Redox-active" evidence="18">
    <location>
        <begin position="510"/>
        <end position="513"/>
    </location>
</feature>
<dbReference type="PANTHER" id="PTHR32234">
    <property type="entry name" value="THIOL:DISULFIDE INTERCHANGE PROTEIN DSBD"/>
    <property type="match status" value="1"/>
</dbReference>
<keyword evidence="4 18" id="KW-1003">Cell membrane</keyword>
<dbReference type="GO" id="GO:0045454">
    <property type="term" value="P:cell redox homeostasis"/>
    <property type="evidence" value="ECO:0007669"/>
    <property type="project" value="TreeGrafter"/>
</dbReference>
<evidence type="ECO:0000256" key="4">
    <source>
        <dbReference type="ARBA" id="ARBA00022475"/>
    </source>
</evidence>
<dbReference type="Gene3D" id="2.60.40.1250">
    <property type="entry name" value="Thiol:disulfide interchange protein DsbD, N-terminal domain"/>
    <property type="match status" value="1"/>
</dbReference>
<sequence length="595" mass="63386" precursor="true">MTRRIFLILLLCIAPLAHADFFSFGSKKPSFLPADKAFALEVHAIDQHRLIASFTVTPSYYLYRNKITFSTTDGKTRIASVTLPKGEIKNDPNFGTLEVFHQSFQAEIALEGADVTKPLVLNASYQGCSDNGLCYPPIEKTLNIELAQTIGSAPAPLSMSIAAPANENTRIAGLFKSGSFWLVISFFFGAGLLLSLTPCVFPMIPILSGIIVGRGHKITHMHAFILSLAYVLGMAITYAIAGVAAGYSGNLVSNALQTPWVLGSFAALFVLLSLAMFGLYELQLPTALQSRLSDTSNRLHGGHISGVFAMGALSAVIMGPCVAAPLAGALLYISQTHDAVLGGVALFVLALGMGVPLLVIGTSAGALLPKAGPWMEAVKRSFGVLMLAMAIWIVSPVIPVSVQMLLWAALLIFSAIHLHALDPLPHNTHGLHKLGKSIGILALLLGVAYLVGALSGARDILRPLGNIGHAAAPPPATLHFERIKSLTQLDSRITQAKGKAVMLDFYADWCVSCKEMERLTFSDPAVQSRLGGAILLQADVTANDAEDKSLLQRFQLFGPPATLFFAADGKEQSDLRVTGYQDAAQFLQSLKNAGL</sequence>
<evidence type="ECO:0000256" key="2">
    <source>
        <dbReference type="ARBA" id="ARBA00007241"/>
    </source>
</evidence>
<keyword evidence="8 18" id="KW-0201">Cytochrome c-type biogenesis</keyword>
<dbReference type="Pfam" id="PF13098">
    <property type="entry name" value="Thioredoxin_2"/>
    <property type="match status" value="1"/>
</dbReference>
<evidence type="ECO:0000259" key="19">
    <source>
        <dbReference type="PROSITE" id="PS51352"/>
    </source>
</evidence>
<feature type="domain" description="Thioredoxin" evidence="19">
    <location>
        <begin position="465"/>
        <end position="595"/>
    </location>
</feature>
<keyword evidence="12 18" id="KW-0520">NAD</keyword>
<evidence type="ECO:0000256" key="16">
    <source>
        <dbReference type="ARBA" id="ARBA00047388"/>
    </source>
</evidence>
<dbReference type="KEGG" id="seme:MIZ01_2584"/>
<feature type="transmembrane region" description="Helical" evidence="18">
    <location>
        <begin position="260"/>
        <end position="282"/>
    </location>
</feature>
<dbReference type="InterPro" id="IPR003834">
    <property type="entry name" value="Cyt_c_assmbl_TM_dom"/>
</dbReference>
<comment type="similarity">
    <text evidence="2 18">Belongs to the thioredoxin family. DsbD subfamily.</text>
</comment>
<dbReference type="PANTHER" id="PTHR32234:SF0">
    <property type="entry name" value="THIOL:DISULFIDE INTERCHANGE PROTEIN DSBD"/>
    <property type="match status" value="1"/>
</dbReference>
<comment type="catalytic activity">
    <reaction evidence="17 18">
        <text>[protein]-dithiol + NADP(+) = [protein]-disulfide + NADPH + H(+)</text>
        <dbReference type="Rhea" id="RHEA:18753"/>
        <dbReference type="Rhea" id="RHEA-COMP:10593"/>
        <dbReference type="Rhea" id="RHEA-COMP:10594"/>
        <dbReference type="ChEBI" id="CHEBI:15378"/>
        <dbReference type="ChEBI" id="CHEBI:29950"/>
        <dbReference type="ChEBI" id="CHEBI:50058"/>
        <dbReference type="ChEBI" id="CHEBI:57783"/>
        <dbReference type="ChEBI" id="CHEBI:58349"/>
        <dbReference type="EC" id="1.8.1.8"/>
    </reaction>
</comment>
<dbReference type="EC" id="1.8.1.8" evidence="18"/>
<accession>A0AAN2C051</accession>
<dbReference type="RefSeq" id="WP_237247286.1">
    <property type="nucleotide sequence ID" value="NZ_AP023423.1"/>
</dbReference>
<comment type="subcellular location">
    <subcellularLocation>
        <location evidence="1 18">Cell inner membrane</location>
        <topology evidence="1 18">Multi-pass membrane protein</topology>
    </subcellularLocation>
</comment>
<dbReference type="HAMAP" id="MF_00399">
    <property type="entry name" value="DbsD"/>
    <property type="match status" value="1"/>
</dbReference>
<dbReference type="GO" id="GO:0005886">
    <property type="term" value="C:plasma membrane"/>
    <property type="evidence" value="ECO:0007669"/>
    <property type="project" value="UniProtKB-SubCell"/>
</dbReference>
<evidence type="ECO:0000256" key="5">
    <source>
        <dbReference type="ARBA" id="ARBA00022519"/>
    </source>
</evidence>
<dbReference type="GO" id="GO:0017004">
    <property type="term" value="P:cytochrome complex assembly"/>
    <property type="evidence" value="ECO:0007669"/>
    <property type="project" value="UniProtKB-UniRule"/>
</dbReference>
<evidence type="ECO:0000256" key="10">
    <source>
        <dbReference type="ARBA" id="ARBA00022989"/>
    </source>
</evidence>
<dbReference type="EMBL" id="AP023423">
    <property type="protein sequence ID" value="BCK88778.1"/>
    <property type="molecule type" value="Genomic_DNA"/>
</dbReference>
<evidence type="ECO:0000256" key="11">
    <source>
        <dbReference type="ARBA" id="ARBA00023002"/>
    </source>
</evidence>
<dbReference type="InterPro" id="IPR035671">
    <property type="entry name" value="DsbD_gamma"/>
</dbReference>
<organism evidence="20 21">
    <name type="scientific">Sideroxyarcus emersonii</name>
    <dbReference type="NCBI Taxonomy" id="2764705"/>
    <lineage>
        <taxon>Bacteria</taxon>
        <taxon>Pseudomonadati</taxon>
        <taxon>Pseudomonadota</taxon>
        <taxon>Betaproteobacteria</taxon>
        <taxon>Nitrosomonadales</taxon>
        <taxon>Gallionellaceae</taxon>
        <taxon>Sideroxyarcus</taxon>
    </lineage>
</organism>
<dbReference type="InterPro" id="IPR036249">
    <property type="entry name" value="Thioredoxin-like_sf"/>
</dbReference>
<dbReference type="Pfam" id="PF11412">
    <property type="entry name" value="DsbD_N"/>
    <property type="match status" value="1"/>
</dbReference>
<feature type="transmembrane region" description="Helical" evidence="18">
    <location>
        <begin position="339"/>
        <end position="368"/>
    </location>
</feature>
<dbReference type="Pfam" id="PF02683">
    <property type="entry name" value="DsbD_TM"/>
    <property type="match status" value="1"/>
</dbReference>
<keyword evidence="14 18" id="KW-1015">Disulfide bond</keyword>
<evidence type="ECO:0000256" key="12">
    <source>
        <dbReference type="ARBA" id="ARBA00023027"/>
    </source>
</evidence>
<evidence type="ECO:0000313" key="20">
    <source>
        <dbReference type="EMBL" id="BCK88778.1"/>
    </source>
</evidence>
<feature type="chain" id="PRO_5042650501" description="Thiol:disulfide interchange protein DsbD" evidence="18">
    <location>
        <begin position="20"/>
        <end position="595"/>
    </location>
</feature>
<evidence type="ECO:0000256" key="13">
    <source>
        <dbReference type="ARBA" id="ARBA00023136"/>
    </source>
</evidence>
<feature type="transmembrane region" description="Helical" evidence="18">
    <location>
        <begin position="180"/>
        <end position="212"/>
    </location>
</feature>
<dbReference type="InterPro" id="IPR028250">
    <property type="entry name" value="DsbDN"/>
</dbReference>
<evidence type="ECO:0000313" key="21">
    <source>
        <dbReference type="Proteomes" id="UP001320326"/>
    </source>
</evidence>
<evidence type="ECO:0000256" key="17">
    <source>
        <dbReference type="ARBA" id="ARBA00047804"/>
    </source>
</evidence>
<dbReference type="SUPFAM" id="SSF52833">
    <property type="entry name" value="Thioredoxin-like"/>
    <property type="match status" value="1"/>
</dbReference>
<dbReference type="SUPFAM" id="SSF74863">
    <property type="entry name" value="Thiol:disulfide interchange protein DsbD, N-terminal domain (DsbD-alpha)"/>
    <property type="match status" value="1"/>
</dbReference>
<evidence type="ECO:0000256" key="9">
    <source>
        <dbReference type="ARBA" id="ARBA00022982"/>
    </source>
</evidence>
<feature type="transmembrane region" description="Helical" evidence="18">
    <location>
        <begin position="434"/>
        <end position="454"/>
    </location>
</feature>
<proteinExistence type="inferred from homology"/>
<keyword evidence="10 18" id="KW-1133">Transmembrane helix</keyword>
<dbReference type="GO" id="GO:0047134">
    <property type="term" value="F:protein-disulfide reductase [NAD(P)H] activity"/>
    <property type="evidence" value="ECO:0007669"/>
    <property type="project" value="UniProtKB-UniRule"/>
</dbReference>
<evidence type="ECO:0000256" key="8">
    <source>
        <dbReference type="ARBA" id="ARBA00022748"/>
    </source>
</evidence>
<evidence type="ECO:0000256" key="14">
    <source>
        <dbReference type="ARBA" id="ARBA00023157"/>
    </source>
</evidence>
<comment type="catalytic activity">
    <reaction evidence="16 18">
        <text>[protein]-dithiol + NAD(+) = [protein]-disulfide + NADH + H(+)</text>
        <dbReference type="Rhea" id="RHEA:18749"/>
        <dbReference type="Rhea" id="RHEA-COMP:10593"/>
        <dbReference type="Rhea" id="RHEA-COMP:10594"/>
        <dbReference type="ChEBI" id="CHEBI:15378"/>
        <dbReference type="ChEBI" id="CHEBI:29950"/>
        <dbReference type="ChEBI" id="CHEBI:50058"/>
        <dbReference type="ChEBI" id="CHEBI:57540"/>
        <dbReference type="ChEBI" id="CHEBI:57945"/>
        <dbReference type="EC" id="1.8.1.8"/>
    </reaction>
</comment>
<dbReference type="PROSITE" id="PS00194">
    <property type="entry name" value="THIOREDOXIN_1"/>
    <property type="match status" value="1"/>
</dbReference>